<proteinExistence type="predicted"/>
<keyword evidence="3" id="KW-1185">Reference proteome</keyword>
<evidence type="ECO:0000313" key="2">
    <source>
        <dbReference type="EMBL" id="EUD64271.1"/>
    </source>
</evidence>
<feature type="compositionally biased region" description="Polar residues" evidence="1">
    <location>
        <begin position="301"/>
        <end position="310"/>
    </location>
</feature>
<evidence type="ECO:0000313" key="3">
    <source>
        <dbReference type="Proteomes" id="UP000030640"/>
    </source>
</evidence>
<feature type="region of interest" description="Disordered" evidence="1">
    <location>
        <begin position="280"/>
        <end position="465"/>
    </location>
</feature>
<evidence type="ECO:0000256" key="1">
    <source>
        <dbReference type="SAM" id="MobiDB-lite"/>
    </source>
</evidence>
<protein>
    <submittedName>
        <fullName evidence="2">Uncharacterized protein</fullName>
    </submittedName>
</protein>
<feature type="compositionally biased region" description="Pro residues" evidence="1">
    <location>
        <begin position="334"/>
        <end position="343"/>
    </location>
</feature>
<dbReference type="AlphaFoldDB" id="W7AG44"/>
<dbReference type="EMBL" id="KI965517">
    <property type="protein sequence ID" value="EUD64271.1"/>
    <property type="molecule type" value="Genomic_DNA"/>
</dbReference>
<feature type="compositionally biased region" description="Basic and acidic residues" evidence="1">
    <location>
        <begin position="407"/>
        <end position="422"/>
    </location>
</feature>
<accession>W7AG44</accession>
<name>W7AG44_9APIC</name>
<sequence>MPAPRVKWELDSLATDGVAEGVENVYTTNCGGGDRTGKFCLKHAIGRREGAMLGLNNWTGDLNDNNKGGWGKFQKLVDTRSTGLKSGTNSGKQSVTWSDLLTCIMNKLMEVAKHSEANKENNEVTFWTRDHWAGYLNKNQDAGWNDNNNTQIALMMIVCILLGFRRQTRRGRGEWDPKQYDKVCAKYNEKLEVKADDWQRFYQTDQWKWDYQKRQCNTSNNREKCSGAAFSLLLSVYMAMRKCCPDCHSYDLSGWLRRGPESIPEAKQWIYEEKRKLWTPKSEGSGRLSIGGDDMGRYLMASQSPSNNQIKEAGKAPRRPNTGARKSPESPTSQHPPPPPPAEPQESEAVLMQPPEPATTTQAPDLGHTTGKTDAAPQPQQRQEDTLPKAEESKPQAPSTQHVEQISAERSHHMKDTPERGAGELQVNRPTPESQAPQNKKDTNTPGATQPGEHQSSGESDNGAK</sequence>
<dbReference type="GeneID" id="20040611"/>
<gene>
    <name evidence="2" type="ORF">C922_05337</name>
</gene>
<reference evidence="2 3" key="1">
    <citation type="submission" date="2013-02" db="EMBL/GenBank/DDBJ databases">
        <title>The Genome Sequence of Plasmodium inui San Antonio 1.</title>
        <authorList>
            <consortium name="The Broad Institute Genome Sequencing Platform"/>
            <consortium name="The Broad Institute Genome Sequencing Center for Infectious Disease"/>
            <person name="Neafsey D."/>
            <person name="Cheeseman I."/>
            <person name="Volkman S."/>
            <person name="Adams J."/>
            <person name="Walker B."/>
            <person name="Young S.K."/>
            <person name="Zeng Q."/>
            <person name="Gargeya S."/>
            <person name="Fitzgerald M."/>
            <person name="Haas B."/>
            <person name="Abouelleil A."/>
            <person name="Alvarado L."/>
            <person name="Arachchi H.M."/>
            <person name="Berlin A.M."/>
            <person name="Chapman S.B."/>
            <person name="Dewar J."/>
            <person name="Goldberg J."/>
            <person name="Griggs A."/>
            <person name="Gujja S."/>
            <person name="Hansen M."/>
            <person name="Howarth C."/>
            <person name="Imamovic A."/>
            <person name="Larimer J."/>
            <person name="McCowan C."/>
            <person name="Murphy C."/>
            <person name="Neiman D."/>
            <person name="Pearson M."/>
            <person name="Priest M."/>
            <person name="Roberts A."/>
            <person name="Saif S."/>
            <person name="Shea T."/>
            <person name="Sisk P."/>
            <person name="Sykes S."/>
            <person name="Wortman J."/>
            <person name="Nusbaum C."/>
            <person name="Birren B."/>
        </authorList>
    </citation>
    <scope>NUCLEOTIDE SEQUENCE [LARGE SCALE GENOMIC DNA]</scope>
    <source>
        <strain evidence="2 3">San Antonio 1</strain>
    </source>
</reference>
<feature type="compositionally biased region" description="Basic and acidic residues" evidence="1">
    <location>
        <begin position="382"/>
        <end position="394"/>
    </location>
</feature>
<organism evidence="2 3">
    <name type="scientific">Plasmodium inui San Antonio 1</name>
    <dbReference type="NCBI Taxonomy" id="1237626"/>
    <lineage>
        <taxon>Eukaryota</taxon>
        <taxon>Sar</taxon>
        <taxon>Alveolata</taxon>
        <taxon>Apicomplexa</taxon>
        <taxon>Aconoidasida</taxon>
        <taxon>Haemosporida</taxon>
        <taxon>Plasmodiidae</taxon>
        <taxon>Plasmodium</taxon>
        <taxon>Plasmodium (Plasmodium)</taxon>
    </lineage>
</organism>
<dbReference type="Proteomes" id="UP000030640">
    <property type="component" value="Unassembled WGS sequence"/>
</dbReference>
<feature type="non-terminal residue" evidence="2">
    <location>
        <position position="465"/>
    </location>
</feature>
<feature type="compositionally biased region" description="Polar residues" evidence="1">
    <location>
        <begin position="428"/>
        <end position="465"/>
    </location>
</feature>
<dbReference type="RefSeq" id="XP_008819130.1">
    <property type="nucleotide sequence ID" value="XM_008820908.1"/>
</dbReference>
<dbReference type="VEuPathDB" id="PlasmoDB:C922_05337"/>